<gene>
    <name evidence="8" type="primary">rpsT</name>
    <name evidence="9" type="ORF">CR532_01195</name>
</gene>
<keyword evidence="4 8" id="KW-0694">RNA-binding</keyword>
<evidence type="ECO:0000256" key="5">
    <source>
        <dbReference type="ARBA" id="ARBA00022980"/>
    </source>
</evidence>
<dbReference type="GO" id="GO:0015935">
    <property type="term" value="C:small ribosomal subunit"/>
    <property type="evidence" value="ECO:0007669"/>
    <property type="project" value="TreeGrafter"/>
</dbReference>
<dbReference type="HAMAP" id="MF_00500">
    <property type="entry name" value="Ribosomal_bS20"/>
    <property type="match status" value="1"/>
</dbReference>
<dbReference type="RefSeq" id="WP_108729023.1">
    <property type="nucleotide sequence ID" value="NZ_CP025785.1"/>
</dbReference>
<comment type="function">
    <text evidence="1 8">Binds directly to 16S ribosomal RNA.</text>
</comment>
<dbReference type="Pfam" id="PF01649">
    <property type="entry name" value="Ribosomal_S20p"/>
    <property type="match status" value="1"/>
</dbReference>
<dbReference type="AlphaFoldDB" id="A0A2S1LWF8"/>
<sequence length="85" mass="9893">MGNNPSASKRARQNLKRNLRNISIKSELRTIEKRCIGMVRDGRREEALEFFKFVSKKLDTAARKRIIHRNKAARKKSSLSILLLK</sequence>
<dbReference type="PANTHER" id="PTHR33398:SF1">
    <property type="entry name" value="SMALL RIBOSOMAL SUBUNIT PROTEIN BS20C"/>
    <property type="match status" value="1"/>
</dbReference>
<evidence type="ECO:0000256" key="1">
    <source>
        <dbReference type="ARBA" id="ARBA00003134"/>
    </source>
</evidence>
<evidence type="ECO:0000313" key="9">
    <source>
        <dbReference type="EMBL" id="AWG42624.1"/>
    </source>
</evidence>
<dbReference type="PANTHER" id="PTHR33398">
    <property type="entry name" value="30S RIBOSOMAL PROTEIN S20"/>
    <property type="match status" value="1"/>
</dbReference>
<proteinExistence type="inferred from homology"/>
<dbReference type="EMBL" id="CP025785">
    <property type="protein sequence ID" value="AWG42624.1"/>
    <property type="molecule type" value="Genomic_DNA"/>
</dbReference>
<dbReference type="GO" id="GO:0003735">
    <property type="term" value="F:structural constituent of ribosome"/>
    <property type="evidence" value="ECO:0007669"/>
    <property type="project" value="InterPro"/>
</dbReference>
<protein>
    <recommendedName>
        <fullName evidence="7 8">Small ribosomal subunit protein bS20</fullName>
    </recommendedName>
</protein>
<comment type="similarity">
    <text evidence="2 8">Belongs to the bacterial ribosomal protein bS20 family.</text>
</comment>
<reference evidence="9 10" key="1">
    <citation type="submission" date="2018-01" db="EMBL/GenBank/DDBJ databases">
        <title>Genome sequence of Borrelia tachyglossi.</title>
        <authorList>
            <person name="Gofton A.W."/>
        </authorList>
    </citation>
    <scope>NUCLEOTIDE SEQUENCE [LARGE SCALE GENOMIC DNA]</scope>
    <source>
        <strain evidence="9 10">Bc-F10-1268</strain>
    </source>
</reference>
<dbReference type="InterPro" id="IPR002583">
    <property type="entry name" value="Ribosomal_bS20"/>
</dbReference>
<evidence type="ECO:0000256" key="2">
    <source>
        <dbReference type="ARBA" id="ARBA00007634"/>
    </source>
</evidence>
<accession>A0A2S1LWF8</accession>
<evidence type="ECO:0000256" key="4">
    <source>
        <dbReference type="ARBA" id="ARBA00022884"/>
    </source>
</evidence>
<evidence type="ECO:0000256" key="6">
    <source>
        <dbReference type="ARBA" id="ARBA00023274"/>
    </source>
</evidence>
<evidence type="ECO:0000256" key="7">
    <source>
        <dbReference type="ARBA" id="ARBA00035136"/>
    </source>
</evidence>
<dbReference type="GO" id="GO:0006412">
    <property type="term" value="P:translation"/>
    <property type="evidence" value="ECO:0007669"/>
    <property type="project" value="UniProtKB-UniRule"/>
</dbReference>
<evidence type="ECO:0000256" key="8">
    <source>
        <dbReference type="HAMAP-Rule" id="MF_00500"/>
    </source>
</evidence>
<keyword evidence="5 8" id="KW-0689">Ribosomal protein</keyword>
<keyword evidence="10" id="KW-1185">Reference proteome</keyword>
<dbReference type="NCBIfam" id="TIGR00029">
    <property type="entry name" value="S20"/>
    <property type="match status" value="1"/>
</dbReference>
<dbReference type="Gene3D" id="1.20.58.110">
    <property type="entry name" value="Ribosomal protein S20"/>
    <property type="match status" value="1"/>
</dbReference>
<name>A0A2S1LWF8_9SPIR</name>
<dbReference type="GO" id="GO:0005829">
    <property type="term" value="C:cytosol"/>
    <property type="evidence" value="ECO:0007669"/>
    <property type="project" value="TreeGrafter"/>
</dbReference>
<evidence type="ECO:0000256" key="3">
    <source>
        <dbReference type="ARBA" id="ARBA00022730"/>
    </source>
</evidence>
<dbReference type="GO" id="GO:0070181">
    <property type="term" value="F:small ribosomal subunit rRNA binding"/>
    <property type="evidence" value="ECO:0007669"/>
    <property type="project" value="TreeGrafter"/>
</dbReference>
<evidence type="ECO:0000313" key="10">
    <source>
        <dbReference type="Proteomes" id="UP000244655"/>
    </source>
</evidence>
<organism evidence="9 10">
    <name type="scientific">Candidatus Borreliella tachyglossi</name>
    <dbReference type="NCBI Taxonomy" id="1964448"/>
    <lineage>
        <taxon>Bacteria</taxon>
        <taxon>Pseudomonadati</taxon>
        <taxon>Spirochaetota</taxon>
        <taxon>Spirochaetia</taxon>
        <taxon>Spirochaetales</taxon>
        <taxon>Borreliaceae</taxon>
        <taxon>Borreliella</taxon>
    </lineage>
</organism>
<keyword evidence="6 8" id="KW-0687">Ribonucleoprotein</keyword>
<dbReference type="Proteomes" id="UP000244655">
    <property type="component" value="Chromosome"/>
</dbReference>
<dbReference type="InterPro" id="IPR036510">
    <property type="entry name" value="Ribosomal_bS20_sf"/>
</dbReference>
<dbReference type="SUPFAM" id="SSF46992">
    <property type="entry name" value="Ribosomal protein S20"/>
    <property type="match status" value="1"/>
</dbReference>
<keyword evidence="3 8" id="KW-0699">rRNA-binding</keyword>
<dbReference type="OrthoDB" id="9808392at2"/>